<keyword evidence="3" id="KW-1185">Reference proteome</keyword>
<accession>A0A448ZMN2</accession>
<dbReference type="EMBL" id="CAACVS010000531">
    <property type="protein sequence ID" value="VEU43291.1"/>
    <property type="molecule type" value="Genomic_DNA"/>
</dbReference>
<evidence type="ECO:0000313" key="2">
    <source>
        <dbReference type="EMBL" id="VEU43291.1"/>
    </source>
</evidence>
<feature type="region of interest" description="Disordered" evidence="1">
    <location>
        <begin position="43"/>
        <end position="71"/>
    </location>
</feature>
<gene>
    <name evidence="2" type="ORF">PSNMU_V1.4_AUG-EV-PASAV3_0103430</name>
</gene>
<feature type="compositionally biased region" description="Gly residues" evidence="1">
    <location>
        <begin position="62"/>
        <end position="71"/>
    </location>
</feature>
<protein>
    <submittedName>
        <fullName evidence="2">Uncharacterized protein</fullName>
    </submittedName>
</protein>
<evidence type="ECO:0000256" key="1">
    <source>
        <dbReference type="SAM" id="MobiDB-lite"/>
    </source>
</evidence>
<sequence length="269" mass="28087">MVLRSSGLGRTSAKAAFVGAKTVNSPGRLTKSLKPASVTISTNWDRSASPTASSAIESSSGTGAGASGAGGNVDRADDLFVDSDNIILDVEFNGLSNGGGQNEPIRNVAGLDQAGNNVVGKDGSKDRWVYVGKLSGIGKDLKERTVRGCEDGELTGEVDGVHESSGGDNIHQEREVRVGGGNHGDAVACLGSWWCLGSGRCLGSWWCLRRGGCLGFRWWGEYGLGEHYTIDDVNDSIRGRNVGSAEGLLINSGHTVLDMEFDGRALDGV</sequence>
<evidence type="ECO:0000313" key="3">
    <source>
        <dbReference type="Proteomes" id="UP000291116"/>
    </source>
</evidence>
<organism evidence="2 3">
    <name type="scientific">Pseudo-nitzschia multistriata</name>
    <dbReference type="NCBI Taxonomy" id="183589"/>
    <lineage>
        <taxon>Eukaryota</taxon>
        <taxon>Sar</taxon>
        <taxon>Stramenopiles</taxon>
        <taxon>Ochrophyta</taxon>
        <taxon>Bacillariophyta</taxon>
        <taxon>Bacillariophyceae</taxon>
        <taxon>Bacillariophycidae</taxon>
        <taxon>Bacillariales</taxon>
        <taxon>Bacillariaceae</taxon>
        <taxon>Pseudo-nitzschia</taxon>
    </lineage>
</organism>
<proteinExistence type="predicted"/>
<dbReference type="AlphaFoldDB" id="A0A448ZMN2"/>
<name>A0A448ZMN2_9STRA</name>
<reference evidence="2 3" key="1">
    <citation type="submission" date="2019-01" db="EMBL/GenBank/DDBJ databases">
        <authorList>
            <person name="Ferrante I. M."/>
        </authorList>
    </citation>
    <scope>NUCLEOTIDE SEQUENCE [LARGE SCALE GENOMIC DNA]</scope>
    <source>
        <strain evidence="2 3">B856</strain>
    </source>
</reference>
<dbReference type="Proteomes" id="UP000291116">
    <property type="component" value="Unassembled WGS sequence"/>
</dbReference>
<feature type="compositionally biased region" description="Low complexity" evidence="1">
    <location>
        <begin position="47"/>
        <end position="61"/>
    </location>
</feature>